<dbReference type="PANTHER" id="PTHR10632:SF2">
    <property type="entry name" value="SULFIDE:QUINONE OXIDOREDUCTASE, MITOCHONDRIAL"/>
    <property type="match status" value="1"/>
</dbReference>
<dbReference type="InterPro" id="IPR036188">
    <property type="entry name" value="FAD/NAD-bd_sf"/>
</dbReference>
<feature type="domain" description="Rhodanese" evidence="1">
    <location>
        <begin position="62"/>
        <end position="130"/>
    </location>
</feature>
<keyword evidence="3" id="KW-1185">Reference proteome</keyword>
<evidence type="ECO:0000259" key="1">
    <source>
        <dbReference type="PROSITE" id="PS50206"/>
    </source>
</evidence>
<evidence type="ECO:0000313" key="3">
    <source>
        <dbReference type="Proteomes" id="UP001143307"/>
    </source>
</evidence>
<dbReference type="PANTHER" id="PTHR10632">
    <property type="entry name" value="SULFIDE:QUINONE OXIDOREDUCTASE"/>
    <property type="match status" value="1"/>
</dbReference>
<dbReference type="InterPro" id="IPR001763">
    <property type="entry name" value="Rhodanese-like_dom"/>
</dbReference>
<dbReference type="SUPFAM" id="SSF51905">
    <property type="entry name" value="FAD/NAD(P)-binding domain"/>
    <property type="match status" value="1"/>
</dbReference>
<dbReference type="Proteomes" id="UP001143307">
    <property type="component" value="Unassembled WGS sequence"/>
</dbReference>
<name>A0ABT3SZU4_9GAMM</name>
<dbReference type="NCBIfam" id="TIGR01244">
    <property type="entry name" value="TIGR01244 family sulfur transferase"/>
    <property type="match status" value="1"/>
</dbReference>
<dbReference type="Gene3D" id="3.90.190.10">
    <property type="entry name" value="Protein tyrosine phosphatase superfamily"/>
    <property type="match status" value="1"/>
</dbReference>
<reference evidence="2" key="1">
    <citation type="submission" date="2019-02" db="EMBL/GenBank/DDBJ databases">
        <authorList>
            <person name="Li S.-H."/>
        </authorList>
    </citation>
    <scope>NUCLEOTIDE SEQUENCE</scope>
    <source>
        <strain evidence="2">IMCC8485</strain>
    </source>
</reference>
<evidence type="ECO:0000313" key="2">
    <source>
        <dbReference type="EMBL" id="MCX2975523.1"/>
    </source>
</evidence>
<dbReference type="Pfam" id="PF04273">
    <property type="entry name" value="BLH_phosphatase"/>
    <property type="match status" value="1"/>
</dbReference>
<dbReference type="InterPro" id="IPR015904">
    <property type="entry name" value="Sulphide_quinone_reductase"/>
</dbReference>
<dbReference type="InterPro" id="IPR005939">
    <property type="entry name" value="BLH_phosphatase-like"/>
</dbReference>
<organism evidence="2 3">
    <name type="scientific">Candidatus Seongchinamella marina</name>
    <dbReference type="NCBI Taxonomy" id="2518990"/>
    <lineage>
        <taxon>Bacteria</taxon>
        <taxon>Pseudomonadati</taxon>
        <taxon>Pseudomonadota</taxon>
        <taxon>Gammaproteobacteria</taxon>
        <taxon>Cellvibrionales</taxon>
        <taxon>Halieaceae</taxon>
        <taxon>Seongchinamella</taxon>
    </lineage>
</organism>
<dbReference type="RefSeq" id="WP_279254161.1">
    <property type="nucleotide sequence ID" value="NZ_SHNP01000008.1"/>
</dbReference>
<gene>
    <name evidence="2" type="ORF">EYC87_18230</name>
</gene>
<protein>
    <submittedName>
        <fullName evidence="2">TIGR01244 family phosphatase</fullName>
    </submittedName>
</protein>
<accession>A0ABT3SZU4</accession>
<comment type="caution">
    <text evidence="2">The sequence shown here is derived from an EMBL/GenBank/DDBJ whole genome shotgun (WGS) entry which is preliminary data.</text>
</comment>
<proteinExistence type="predicted"/>
<dbReference type="EMBL" id="SHNP01000008">
    <property type="protein sequence ID" value="MCX2975523.1"/>
    <property type="molecule type" value="Genomic_DNA"/>
</dbReference>
<sequence length="559" mass="61799">MHIKTLDNQVSISDQISVDDLTEIAKQGVEILICNRPDGESDHQETFASLEEAAKSLSIEMLHIPFRNGELNDTHRSQFIASLKSGKKVHAYCRTGNRSTMLWASCLQQLGTADTELLEAAQSAGFEVSDVLGIATEPNKEQTDPLGRDYHEVVIVGAGSGGIAVASSLLKRKPDLRIAIVDASQEHFYQPGWTMVGGGVFRAEDTRRSTQKLMPRQVTWIQKPAAVFHPQEQKLELEDGSCIHYGQLIVSPGLKLDWTAIEGLSESLGSNGVTSNYRYDLAPYTWQLVQALKRGKAVFTQPPMPIKCAGAPQKALYLSADHWFRQGSLKDISIDFFNAGGALFGVETYVPALMSYIEKYNAQLRFNHTLTKVDGEKQRAWFKTKNEAGEEQSVETDFDMLHVCPPQIAPDFIRSSPLADDSGWLDVDQHTLQHKKYPNVWGLGDVINTPNAKTMAAARKQAPVVAENVCNVIDGQAPTTGYDGYGSCPLTVERGKIVLAEFGYGGKLLPSFPSWVNNGTTATKRAWFLKATLLPSIYWHGMLKGREWMVAPEKLSRLD</sequence>
<dbReference type="InterPro" id="IPR029021">
    <property type="entry name" value="Prot-tyrosine_phosphatase-like"/>
</dbReference>
<dbReference type="PROSITE" id="PS50206">
    <property type="entry name" value="RHODANESE_3"/>
    <property type="match status" value="1"/>
</dbReference>
<dbReference type="Gene3D" id="3.50.50.60">
    <property type="entry name" value="FAD/NAD(P)-binding domain"/>
    <property type="match status" value="2"/>
</dbReference>